<dbReference type="RefSeq" id="WP_285312174.1">
    <property type="nucleotide sequence ID" value="NZ_JASOIH010000216.1"/>
</dbReference>
<evidence type="ECO:0000313" key="2">
    <source>
        <dbReference type="Proteomes" id="UP001230629"/>
    </source>
</evidence>
<dbReference type="Proteomes" id="UP001230629">
    <property type="component" value="Unassembled WGS sequence"/>
</dbReference>
<protein>
    <recommendedName>
        <fullName evidence="3">Phage protein</fullName>
    </recommendedName>
</protein>
<feature type="non-terminal residue" evidence="1">
    <location>
        <position position="85"/>
    </location>
</feature>
<sequence length="85" mass="9060">MDTSAMLDRLTMGELEQFEKISGLPMDEMGSPGTPKAGLLIALAYIAARRNGTGETLEDIRALPVSKVEGIVETVLGVEDEPDPT</sequence>
<evidence type="ECO:0008006" key="3">
    <source>
        <dbReference type="Google" id="ProtNLM"/>
    </source>
</evidence>
<dbReference type="AlphaFoldDB" id="A0AAW6XYE0"/>
<reference evidence="1" key="1">
    <citation type="submission" date="2023-05" db="EMBL/GenBank/DDBJ databases">
        <title>Cataloging the Phylogenetic Diversity of Human Bladder Bacteria.</title>
        <authorList>
            <person name="Du J."/>
        </authorList>
    </citation>
    <scope>NUCLEOTIDE SEQUENCE</scope>
    <source>
        <strain evidence="1">UMB8703</strain>
    </source>
</reference>
<evidence type="ECO:0000313" key="1">
    <source>
        <dbReference type="EMBL" id="MDK6900538.1"/>
    </source>
</evidence>
<dbReference type="EMBL" id="JASOIH010000216">
    <property type="protein sequence ID" value="MDK6900538.1"/>
    <property type="molecule type" value="Genomic_DNA"/>
</dbReference>
<organism evidence="1 2">
    <name type="scientific">Streptococcus agalactiae</name>
    <dbReference type="NCBI Taxonomy" id="1311"/>
    <lineage>
        <taxon>Bacteria</taxon>
        <taxon>Bacillati</taxon>
        <taxon>Bacillota</taxon>
        <taxon>Bacilli</taxon>
        <taxon>Lactobacillales</taxon>
        <taxon>Streptococcaceae</taxon>
        <taxon>Streptococcus</taxon>
    </lineage>
</organism>
<comment type="caution">
    <text evidence="1">The sequence shown here is derived from an EMBL/GenBank/DDBJ whole genome shotgun (WGS) entry which is preliminary data.</text>
</comment>
<proteinExistence type="predicted"/>
<gene>
    <name evidence="1" type="ORF">QP229_11310</name>
</gene>
<name>A0AAW6XYE0_STRAG</name>
<accession>A0AAW6XYE0</accession>